<dbReference type="SUPFAM" id="SSF52266">
    <property type="entry name" value="SGNH hydrolase"/>
    <property type="match status" value="1"/>
</dbReference>
<dbReference type="AlphaFoldDB" id="A0AAD4GPG4"/>
<name>A0AAD4GPG4_ASPNN</name>
<dbReference type="EMBL" id="VCAU01000170">
    <property type="protein sequence ID" value="KAF9883318.1"/>
    <property type="molecule type" value="Genomic_DNA"/>
</dbReference>
<dbReference type="PANTHER" id="PTHR30383">
    <property type="entry name" value="THIOESTERASE 1/PROTEASE 1/LYSOPHOSPHOLIPASE L1"/>
    <property type="match status" value="1"/>
</dbReference>
<dbReference type="Gene3D" id="3.40.50.1110">
    <property type="entry name" value="SGNH hydrolase"/>
    <property type="match status" value="1"/>
</dbReference>
<dbReference type="Proteomes" id="UP001194746">
    <property type="component" value="Unassembled WGS sequence"/>
</dbReference>
<comment type="caution">
    <text evidence="2">The sequence shown here is derived from an EMBL/GenBank/DDBJ whole genome shotgun (WGS) entry which is preliminary data.</text>
</comment>
<dbReference type="InterPro" id="IPR013830">
    <property type="entry name" value="SGNH_hydro"/>
</dbReference>
<accession>A0AAD4GPG4</accession>
<dbReference type="PANTHER" id="PTHR30383:SF31">
    <property type="entry name" value="SGNH HYDROLASE-TYPE ESTERASE DOMAIN-CONTAINING PROTEIN-RELATED"/>
    <property type="match status" value="1"/>
</dbReference>
<evidence type="ECO:0000313" key="3">
    <source>
        <dbReference type="Proteomes" id="UP001194746"/>
    </source>
</evidence>
<proteinExistence type="predicted"/>
<reference evidence="2" key="2">
    <citation type="submission" date="2020-02" db="EMBL/GenBank/DDBJ databases">
        <authorList>
            <person name="Gilchrist C.L.M."/>
            <person name="Chooi Y.-H."/>
        </authorList>
    </citation>
    <scope>NUCLEOTIDE SEQUENCE</scope>
    <source>
        <strain evidence="2">MST-FP2251</strain>
    </source>
</reference>
<sequence length="206" mass="22528">MVGTETNGDMNDNDVEATPGNEITAVTDAALRSVRYKPNVVLINAGTNDCRLGDHIPEVGNRMRKLINTLLDAEDATEAHRNNGNAQYRDLVTAMRMDGVSIVLADMDPFPELGPPRWLVYPDDYTTNGVPDNIHPSDSGYRKMATVWNLAIEQAAREGLIKAPVKSESHGQICDKDFGDGLYAGGLTQTGIDRTMQIRQVGKMDP</sequence>
<reference evidence="2" key="1">
    <citation type="journal article" date="2019" name="Beilstein J. Org. Chem.">
        <title>Nanangenines: drimane sesquiterpenoids as the dominant metabolite cohort of a novel Australian fungus, Aspergillus nanangensis.</title>
        <authorList>
            <person name="Lacey H.J."/>
            <person name="Gilchrist C.L.M."/>
            <person name="Crombie A."/>
            <person name="Kalaitzis J.A."/>
            <person name="Vuong D."/>
            <person name="Rutledge P.J."/>
            <person name="Turner P."/>
            <person name="Pitt J.I."/>
            <person name="Lacey E."/>
            <person name="Chooi Y.H."/>
            <person name="Piggott A.M."/>
        </authorList>
    </citation>
    <scope>NUCLEOTIDE SEQUENCE</scope>
    <source>
        <strain evidence="2">MST-FP2251</strain>
    </source>
</reference>
<dbReference type="InterPro" id="IPR036514">
    <property type="entry name" value="SGNH_hydro_sf"/>
</dbReference>
<evidence type="ECO:0000259" key="1">
    <source>
        <dbReference type="Pfam" id="PF13472"/>
    </source>
</evidence>
<keyword evidence="3" id="KW-1185">Reference proteome</keyword>
<feature type="domain" description="SGNH hydrolase-type esterase" evidence="1">
    <location>
        <begin position="16"/>
        <end position="142"/>
    </location>
</feature>
<dbReference type="InterPro" id="IPR051532">
    <property type="entry name" value="Ester_Hydrolysis_Enzymes"/>
</dbReference>
<gene>
    <name evidence="2" type="ORF">FE257_003736</name>
</gene>
<dbReference type="GO" id="GO:0004622">
    <property type="term" value="F:phosphatidylcholine lysophospholipase activity"/>
    <property type="evidence" value="ECO:0007669"/>
    <property type="project" value="TreeGrafter"/>
</dbReference>
<evidence type="ECO:0000313" key="2">
    <source>
        <dbReference type="EMBL" id="KAF9883318.1"/>
    </source>
</evidence>
<organism evidence="2 3">
    <name type="scientific">Aspergillus nanangensis</name>
    <dbReference type="NCBI Taxonomy" id="2582783"/>
    <lineage>
        <taxon>Eukaryota</taxon>
        <taxon>Fungi</taxon>
        <taxon>Dikarya</taxon>
        <taxon>Ascomycota</taxon>
        <taxon>Pezizomycotina</taxon>
        <taxon>Eurotiomycetes</taxon>
        <taxon>Eurotiomycetidae</taxon>
        <taxon>Eurotiales</taxon>
        <taxon>Aspergillaceae</taxon>
        <taxon>Aspergillus</taxon>
        <taxon>Aspergillus subgen. Circumdati</taxon>
    </lineage>
</organism>
<protein>
    <recommendedName>
        <fullName evidence="1">SGNH hydrolase-type esterase domain-containing protein</fullName>
    </recommendedName>
</protein>
<dbReference type="Pfam" id="PF13472">
    <property type="entry name" value="Lipase_GDSL_2"/>
    <property type="match status" value="1"/>
</dbReference>